<reference evidence="3 4" key="1">
    <citation type="submission" date="2011-12" db="EMBL/GenBank/DDBJ databases">
        <authorList>
            <person name="Kriszt B."/>
            <person name="Tancsics A."/>
            <person name="Cserhati M."/>
            <person name="Toth A."/>
            <person name="Nagy I."/>
            <person name="Horvath B."/>
            <person name="Tamura T."/>
            <person name="Kukolya J."/>
            <person name="Szoboszlay S."/>
        </authorList>
    </citation>
    <scope>NUCLEOTIDE SEQUENCE [LARGE SCALE GENOMIC DNA]</scope>
    <source>
        <strain evidence="3 4">AK37</strain>
    </source>
</reference>
<dbReference type="SUPFAM" id="SSF51430">
    <property type="entry name" value="NAD(P)-linked oxidoreductase"/>
    <property type="match status" value="1"/>
</dbReference>
<name>H0JN18_9NOCA</name>
<organism evidence="3 4">
    <name type="scientific">Rhodococcus pyridinivorans AK37</name>
    <dbReference type="NCBI Taxonomy" id="1114960"/>
    <lineage>
        <taxon>Bacteria</taxon>
        <taxon>Bacillati</taxon>
        <taxon>Actinomycetota</taxon>
        <taxon>Actinomycetes</taxon>
        <taxon>Mycobacteriales</taxon>
        <taxon>Nocardiaceae</taxon>
        <taxon>Rhodococcus</taxon>
    </lineage>
</organism>
<dbReference type="PANTHER" id="PTHR43625">
    <property type="entry name" value="AFLATOXIN B1 ALDEHYDE REDUCTASE"/>
    <property type="match status" value="1"/>
</dbReference>
<dbReference type="EMBL" id="AHBW01000032">
    <property type="protein sequence ID" value="EHK85096.1"/>
    <property type="molecule type" value="Genomic_DNA"/>
</dbReference>
<comment type="caution">
    <text evidence="3">The sequence shown here is derived from an EMBL/GenBank/DDBJ whole genome shotgun (WGS) entry which is preliminary data.</text>
</comment>
<accession>H0JN18</accession>
<dbReference type="Pfam" id="PF00248">
    <property type="entry name" value="Aldo_ket_red"/>
    <property type="match status" value="1"/>
</dbReference>
<dbReference type="GO" id="GO:0005737">
    <property type="term" value="C:cytoplasm"/>
    <property type="evidence" value="ECO:0007669"/>
    <property type="project" value="TreeGrafter"/>
</dbReference>
<dbReference type="InterPro" id="IPR023210">
    <property type="entry name" value="NADP_OxRdtase_dom"/>
</dbReference>
<dbReference type="Proteomes" id="UP000005064">
    <property type="component" value="Unassembled WGS sequence"/>
</dbReference>
<dbReference type="AlphaFoldDB" id="H0JN18"/>
<dbReference type="PANTHER" id="PTHR43625:SF40">
    <property type="entry name" value="ALDO-KETO REDUCTASE YAKC [NADP(+)]"/>
    <property type="match status" value="1"/>
</dbReference>
<feature type="domain" description="NADP-dependent oxidoreductase" evidence="2">
    <location>
        <begin position="34"/>
        <end position="330"/>
    </location>
</feature>
<dbReference type="InterPro" id="IPR050791">
    <property type="entry name" value="Aldo-Keto_reductase"/>
</dbReference>
<dbReference type="GO" id="GO:0016491">
    <property type="term" value="F:oxidoreductase activity"/>
    <property type="evidence" value="ECO:0007669"/>
    <property type="project" value="UniProtKB-KW"/>
</dbReference>
<dbReference type="Gene3D" id="3.20.20.100">
    <property type="entry name" value="NADP-dependent oxidoreductase domain"/>
    <property type="match status" value="1"/>
</dbReference>
<evidence type="ECO:0000313" key="3">
    <source>
        <dbReference type="EMBL" id="EHK85096.1"/>
    </source>
</evidence>
<proteinExistence type="predicted"/>
<evidence type="ECO:0000256" key="1">
    <source>
        <dbReference type="ARBA" id="ARBA00023002"/>
    </source>
</evidence>
<evidence type="ECO:0000313" key="4">
    <source>
        <dbReference type="Proteomes" id="UP000005064"/>
    </source>
</evidence>
<keyword evidence="1" id="KW-0560">Oxidoreductase</keyword>
<gene>
    <name evidence="3" type="ORF">AK37_04977</name>
</gene>
<protein>
    <submittedName>
        <fullName evidence="3">Aldo-keto reductase</fullName>
    </submittedName>
</protein>
<evidence type="ECO:0000259" key="2">
    <source>
        <dbReference type="Pfam" id="PF00248"/>
    </source>
</evidence>
<dbReference type="PATRIC" id="fig|1114960.4.peg.1003"/>
<dbReference type="InterPro" id="IPR036812">
    <property type="entry name" value="NAD(P)_OxRdtase_dom_sf"/>
</dbReference>
<sequence>MRDDRESHRVVVEEKYMPVPTVQLAPGLVVSAQGYGAMSVAPAYGEVNLDEALATLHHAVDLGITFIDTADVYGDGTSEKVVGTLLADRRDEVQLATKFGLVGAVGGTGTANRRINGRPEYAKQAIDESLGRLGVDHVDLYYLHRVDPDVPVEDTVGALAELVQAGKVRHIGLSEATGDELRRAHAVHPIAVIQSEWSIVSRDVERHVVPTAAELGIGFVPYSPVSRGLLTDAFDPGQVAENDLRKRFPRFDADALPTNLSVREEVRAVAKEADATIAQIALAWLDAKGREFGLPSVSIPGTRYANRVTENAGALDVTLTDEQVARLDRLAGKVAGPRAADPTWVSLGRE</sequence>